<keyword evidence="2" id="KW-1133">Transmembrane helix</keyword>
<name>A0AAU9X700_9CNID</name>
<evidence type="ECO:0000256" key="1">
    <source>
        <dbReference type="SAM" id="MobiDB-lite"/>
    </source>
</evidence>
<organism evidence="3 4">
    <name type="scientific">Pocillopora meandrina</name>
    <dbReference type="NCBI Taxonomy" id="46732"/>
    <lineage>
        <taxon>Eukaryota</taxon>
        <taxon>Metazoa</taxon>
        <taxon>Cnidaria</taxon>
        <taxon>Anthozoa</taxon>
        <taxon>Hexacorallia</taxon>
        <taxon>Scleractinia</taxon>
        <taxon>Astrocoeniina</taxon>
        <taxon>Pocilloporidae</taxon>
        <taxon>Pocillopora</taxon>
    </lineage>
</organism>
<feature type="region of interest" description="Disordered" evidence="1">
    <location>
        <begin position="313"/>
        <end position="335"/>
    </location>
</feature>
<dbReference type="Proteomes" id="UP001159428">
    <property type="component" value="Unassembled WGS sequence"/>
</dbReference>
<comment type="caution">
    <text evidence="3">The sequence shown here is derived from an EMBL/GenBank/DDBJ whole genome shotgun (WGS) entry which is preliminary data.</text>
</comment>
<dbReference type="AlphaFoldDB" id="A0AAU9X700"/>
<feature type="transmembrane region" description="Helical" evidence="2">
    <location>
        <begin position="52"/>
        <end position="77"/>
    </location>
</feature>
<dbReference type="EMBL" id="CALNXJ010000032">
    <property type="protein sequence ID" value="CAH3138482.1"/>
    <property type="molecule type" value="Genomic_DNA"/>
</dbReference>
<keyword evidence="4" id="KW-1185">Reference proteome</keyword>
<proteinExistence type="predicted"/>
<keyword evidence="2" id="KW-0812">Transmembrane</keyword>
<protein>
    <submittedName>
        <fullName evidence="3">Uncharacterized protein</fullName>
    </submittedName>
</protein>
<evidence type="ECO:0000313" key="4">
    <source>
        <dbReference type="Proteomes" id="UP001159428"/>
    </source>
</evidence>
<evidence type="ECO:0000256" key="2">
    <source>
        <dbReference type="SAM" id="Phobius"/>
    </source>
</evidence>
<sequence>MSRQPSPSHEQDSSQKAMIAHQDNLTDALNSLGLTKGATNLSPEAKRHHENVALYMFIGLVSAFLFIATIIITVELYRSGRCAKSLKRKGDKGRTRLENEDDDDEEGPLLAFILAYRWDLLICFFFCLGVVIIMVLLYDTQFLSTVCASCFSNYCFGAKRMSSKYSLPKIRDEKRSKRLPPSKSRALWQASGASIQPKFNRLPSECYSEEIFQTAQCGKHVFRQRSATICLPGASRIGHSIEALKNRGRFIENLKFPSLRQRVKLDSSVEIGVVEGSIPVQRRLSCVLPDVSGRKEEPNFGVAPLRQQDVEKWNDNFDPVESTSHNSAKWLRDQT</sequence>
<keyword evidence="2" id="KW-0472">Membrane</keyword>
<accession>A0AAU9X700</accession>
<feature type="transmembrane region" description="Helical" evidence="2">
    <location>
        <begin position="118"/>
        <end position="138"/>
    </location>
</feature>
<reference evidence="3 4" key="1">
    <citation type="submission" date="2022-05" db="EMBL/GenBank/DDBJ databases">
        <authorList>
            <consortium name="Genoscope - CEA"/>
            <person name="William W."/>
        </authorList>
    </citation>
    <scope>NUCLEOTIDE SEQUENCE [LARGE SCALE GENOMIC DNA]</scope>
</reference>
<evidence type="ECO:0000313" key="3">
    <source>
        <dbReference type="EMBL" id="CAH3138482.1"/>
    </source>
</evidence>
<gene>
    <name evidence="3" type="ORF">PMEA_00018466</name>
</gene>